<evidence type="ECO:0000256" key="1">
    <source>
        <dbReference type="SAM" id="MobiDB-lite"/>
    </source>
</evidence>
<feature type="region of interest" description="Disordered" evidence="1">
    <location>
        <begin position="172"/>
        <end position="212"/>
    </location>
</feature>
<keyword evidence="3" id="KW-1185">Reference proteome</keyword>
<evidence type="ECO:0000313" key="3">
    <source>
        <dbReference type="Proteomes" id="UP000649617"/>
    </source>
</evidence>
<feature type="region of interest" description="Disordered" evidence="1">
    <location>
        <begin position="30"/>
        <end position="77"/>
    </location>
</feature>
<comment type="caution">
    <text evidence="2">The sequence shown here is derived from an EMBL/GenBank/DDBJ whole genome shotgun (WGS) entry which is preliminary data.</text>
</comment>
<reference evidence="2" key="1">
    <citation type="submission" date="2021-02" db="EMBL/GenBank/DDBJ databases">
        <authorList>
            <person name="Dougan E. K."/>
            <person name="Rhodes N."/>
            <person name="Thang M."/>
            <person name="Chan C."/>
        </authorList>
    </citation>
    <scope>NUCLEOTIDE SEQUENCE</scope>
</reference>
<feature type="compositionally biased region" description="Acidic residues" evidence="1">
    <location>
        <begin position="33"/>
        <end position="42"/>
    </location>
</feature>
<protein>
    <submittedName>
        <fullName evidence="2">Uncharacterized protein</fullName>
    </submittedName>
</protein>
<evidence type="ECO:0000313" key="2">
    <source>
        <dbReference type="EMBL" id="CAE7229285.1"/>
    </source>
</evidence>
<feature type="non-terminal residue" evidence="2">
    <location>
        <position position="212"/>
    </location>
</feature>
<feature type="non-terminal residue" evidence="2">
    <location>
        <position position="1"/>
    </location>
</feature>
<dbReference type="Proteomes" id="UP000649617">
    <property type="component" value="Unassembled WGS sequence"/>
</dbReference>
<sequence length="212" mass="23253">EETTTTTVALQEGISTTKQEETTITTAKIVVAESDESVDDMPEVLSEPKPVSPQESNGDSDRDDKEIEPVEETSSKEKIPVVKELFDDEKEKEKASVINCKRCIFRLGIGLEGLLAYQLSGVIDALCHSEDCDKTCKGSYGGVDLTCDEDKDEYKSMKRGLVTEIVRLEMESRKAKAAANPQDQAKLKESEEASKEETNSLPETSPAVLATE</sequence>
<gene>
    <name evidence="2" type="ORF">SPIL2461_LOCUS3396</name>
</gene>
<feature type="compositionally biased region" description="Basic and acidic residues" evidence="1">
    <location>
        <begin position="185"/>
        <end position="198"/>
    </location>
</feature>
<name>A0A812KSC4_SYMPI</name>
<feature type="compositionally biased region" description="Basic and acidic residues" evidence="1">
    <location>
        <begin position="59"/>
        <end position="77"/>
    </location>
</feature>
<accession>A0A812KSC4</accession>
<proteinExistence type="predicted"/>
<dbReference type="OrthoDB" id="424147at2759"/>
<dbReference type="EMBL" id="CAJNIZ010004131">
    <property type="protein sequence ID" value="CAE7229285.1"/>
    <property type="molecule type" value="Genomic_DNA"/>
</dbReference>
<organism evidence="2 3">
    <name type="scientific">Symbiodinium pilosum</name>
    <name type="common">Dinoflagellate</name>
    <dbReference type="NCBI Taxonomy" id="2952"/>
    <lineage>
        <taxon>Eukaryota</taxon>
        <taxon>Sar</taxon>
        <taxon>Alveolata</taxon>
        <taxon>Dinophyceae</taxon>
        <taxon>Suessiales</taxon>
        <taxon>Symbiodiniaceae</taxon>
        <taxon>Symbiodinium</taxon>
    </lineage>
</organism>
<dbReference type="AlphaFoldDB" id="A0A812KSC4"/>